<evidence type="ECO:0000256" key="1">
    <source>
        <dbReference type="SAM" id="Coils"/>
    </source>
</evidence>
<keyword evidence="1" id="KW-0175">Coiled coil</keyword>
<proteinExistence type="predicted"/>
<protein>
    <submittedName>
        <fullName evidence="2">Uncharacterized protein</fullName>
    </submittedName>
</protein>
<comment type="caution">
    <text evidence="2">The sequence shown here is derived from an EMBL/GenBank/DDBJ whole genome shotgun (WGS) entry which is preliminary data.</text>
</comment>
<dbReference type="EMBL" id="CAJOAZ010003860">
    <property type="protein sequence ID" value="CAF4031816.1"/>
    <property type="molecule type" value="Genomic_DNA"/>
</dbReference>
<reference evidence="2" key="1">
    <citation type="submission" date="2021-02" db="EMBL/GenBank/DDBJ databases">
        <authorList>
            <person name="Nowell W R."/>
        </authorList>
    </citation>
    <scope>NUCLEOTIDE SEQUENCE</scope>
</reference>
<organism evidence="2 3">
    <name type="scientific">Adineta steineri</name>
    <dbReference type="NCBI Taxonomy" id="433720"/>
    <lineage>
        <taxon>Eukaryota</taxon>
        <taxon>Metazoa</taxon>
        <taxon>Spiralia</taxon>
        <taxon>Gnathifera</taxon>
        <taxon>Rotifera</taxon>
        <taxon>Eurotatoria</taxon>
        <taxon>Bdelloidea</taxon>
        <taxon>Adinetida</taxon>
        <taxon>Adinetidae</taxon>
        <taxon>Adineta</taxon>
    </lineage>
</organism>
<feature type="coiled-coil region" evidence="1">
    <location>
        <begin position="2"/>
        <end position="79"/>
    </location>
</feature>
<dbReference type="AlphaFoldDB" id="A0A819QNS3"/>
<accession>A0A819QNS3</accession>
<name>A0A819QNS3_9BILA</name>
<evidence type="ECO:0000313" key="2">
    <source>
        <dbReference type="EMBL" id="CAF4031816.1"/>
    </source>
</evidence>
<gene>
    <name evidence="2" type="ORF">OXD698_LOCUS31352</name>
</gene>
<dbReference type="Proteomes" id="UP000663844">
    <property type="component" value="Unassembled WGS sequence"/>
</dbReference>
<sequence length="203" mass="24240">MLADYHKERVQLRLKILKCEEERIQLEQKLQSLSNIDSRLKQQQIDHTQLYFIQLNQESQRAKERSLQLLNDITQAERNLAQIHIDVEHLIRLKFDYSQYLETKYPTWQKSVSNEISTIIDNNIYNFDRLPQQQNTSSIHLPYESDSSTLFKRHEDQSKVFINDLHRDEQLVSESTSNTFSHSKRTDSLFGMALNRSNLYFFD</sequence>
<evidence type="ECO:0000313" key="3">
    <source>
        <dbReference type="Proteomes" id="UP000663844"/>
    </source>
</evidence>